<evidence type="ECO:0000256" key="2">
    <source>
        <dbReference type="ARBA" id="ARBA00022598"/>
    </source>
</evidence>
<dbReference type="GO" id="GO:0022857">
    <property type="term" value="F:transmembrane transporter activity"/>
    <property type="evidence" value="ECO:0007669"/>
    <property type="project" value="InterPro"/>
</dbReference>
<reference evidence="8 9" key="1">
    <citation type="submission" date="2017-11" db="EMBL/GenBank/DDBJ databases">
        <title>Animal gut microbial communities from fecal samples from Wisconsin, USA.</title>
        <authorList>
            <person name="Neumann A."/>
        </authorList>
    </citation>
    <scope>NUCLEOTIDE SEQUENCE [LARGE SCALE GENOMIC DNA]</scope>
    <source>
        <strain evidence="8 9">UWS3</strain>
    </source>
</reference>
<dbReference type="InterPro" id="IPR000873">
    <property type="entry name" value="AMP-dep_synth/lig_dom"/>
</dbReference>
<evidence type="ECO:0000256" key="6">
    <source>
        <dbReference type="SAM" id="Phobius"/>
    </source>
</evidence>
<keyword evidence="5 6" id="KW-0472">Membrane</keyword>
<feature type="transmembrane region" description="Helical" evidence="6">
    <location>
        <begin position="7"/>
        <end position="27"/>
    </location>
</feature>
<dbReference type="InterPro" id="IPR011701">
    <property type="entry name" value="MFS"/>
</dbReference>
<evidence type="ECO:0000256" key="5">
    <source>
        <dbReference type="ARBA" id="ARBA00023136"/>
    </source>
</evidence>
<dbReference type="Gene3D" id="3.40.50.12780">
    <property type="entry name" value="N-terminal domain of ligase-like"/>
    <property type="match status" value="1"/>
</dbReference>
<feature type="transmembrane region" description="Helical" evidence="6">
    <location>
        <begin position="349"/>
        <end position="373"/>
    </location>
</feature>
<feature type="transmembrane region" description="Helical" evidence="6">
    <location>
        <begin position="385"/>
        <end position="406"/>
    </location>
</feature>
<feature type="transmembrane region" description="Helical" evidence="6">
    <location>
        <begin position="42"/>
        <end position="63"/>
    </location>
</feature>
<dbReference type="AlphaFoldDB" id="A0A2M9A493"/>
<dbReference type="Pfam" id="PF07690">
    <property type="entry name" value="MFS_1"/>
    <property type="match status" value="1"/>
</dbReference>
<dbReference type="EMBL" id="PGEX01000001">
    <property type="protein sequence ID" value="PJJ40447.1"/>
    <property type="molecule type" value="Genomic_DNA"/>
</dbReference>
<dbReference type="InterPro" id="IPR045851">
    <property type="entry name" value="AMP-bd_C_sf"/>
</dbReference>
<feature type="transmembrane region" description="Helical" evidence="6">
    <location>
        <begin position="260"/>
        <end position="279"/>
    </location>
</feature>
<dbReference type="OrthoDB" id="9803968at2"/>
<accession>A0A2M9A493</accession>
<dbReference type="SUPFAM" id="SSF56801">
    <property type="entry name" value="Acetyl-CoA synthetase-like"/>
    <property type="match status" value="1"/>
</dbReference>
<organism evidence="8 9">
    <name type="scientific">Hallerella succinigenes</name>
    <dbReference type="NCBI Taxonomy" id="1896222"/>
    <lineage>
        <taxon>Bacteria</taxon>
        <taxon>Pseudomonadati</taxon>
        <taxon>Fibrobacterota</taxon>
        <taxon>Fibrobacteria</taxon>
        <taxon>Fibrobacterales</taxon>
        <taxon>Fibrobacteraceae</taxon>
        <taxon>Hallerella</taxon>
    </lineage>
</organism>
<dbReference type="InterPro" id="IPR042099">
    <property type="entry name" value="ANL_N_sf"/>
</dbReference>
<feature type="transmembrane region" description="Helical" evidence="6">
    <location>
        <begin position="75"/>
        <end position="93"/>
    </location>
</feature>
<dbReference type="Pfam" id="PF00501">
    <property type="entry name" value="AMP-binding"/>
    <property type="match status" value="1"/>
</dbReference>
<proteinExistence type="inferred from homology"/>
<comment type="caution">
    <text evidence="8">The sequence shown here is derived from an EMBL/GenBank/DDBJ whole genome shotgun (WGS) entry which is preliminary data.</text>
</comment>
<keyword evidence="8" id="KW-0012">Acyltransferase</keyword>
<dbReference type="InterPro" id="IPR002123">
    <property type="entry name" value="Plipid/glycerol_acylTrfase"/>
</dbReference>
<dbReference type="SMART" id="SM00563">
    <property type="entry name" value="PlsC"/>
    <property type="match status" value="1"/>
</dbReference>
<dbReference type="Gene3D" id="3.30.300.30">
    <property type="match status" value="1"/>
</dbReference>
<feature type="transmembrane region" description="Helical" evidence="6">
    <location>
        <begin position="138"/>
        <end position="158"/>
    </location>
</feature>
<evidence type="ECO:0000259" key="7">
    <source>
        <dbReference type="SMART" id="SM00563"/>
    </source>
</evidence>
<evidence type="ECO:0000256" key="3">
    <source>
        <dbReference type="ARBA" id="ARBA00022692"/>
    </source>
</evidence>
<keyword evidence="9" id="KW-1185">Reference proteome</keyword>
<feature type="transmembrane region" description="Helical" evidence="6">
    <location>
        <begin position="315"/>
        <end position="337"/>
    </location>
</feature>
<feature type="transmembrane region" description="Helical" evidence="6">
    <location>
        <begin position="178"/>
        <end position="199"/>
    </location>
</feature>
<feature type="transmembrane region" description="Helical" evidence="6">
    <location>
        <begin position="291"/>
        <end position="309"/>
    </location>
</feature>
<evidence type="ECO:0000256" key="4">
    <source>
        <dbReference type="ARBA" id="ARBA00022989"/>
    </source>
</evidence>
<dbReference type="InterPro" id="IPR020845">
    <property type="entry name" value="AMP-binding_CS"/>
</dbReference>
<gene>
    <name evidence="8" type="ORF">BGX16_0369</name>
</gene>
<dbReference type="Proteomes" id="UP000231134">
    <property type="component" value="Unassembled WGS sequence"/>
</dbReference>
<dbReference type="GO" id="GO:0016746">
    <property type="term" value="F:acyltransferase activity"/>
    <property type="evidence" value="ECO:0007669"/>
    <property type="project" value="UniProtKB-KW"/>
</dbReference>
<keyword evidence="8" id="KW-0808">Transferase</keyword>
<feature type="domain" description="Phospholipid/glycerol acyltransferase" evidence="7">
    <location>
        <begin position="441"/>
        <end position="552"/>
    </location>
</feature>
<dbReference type="SUPFAM" id="SSF103473">
    <property type="entry name" value="MFS general substrate transporter"/>
    <property type="match status" value="1"/>
</dbReference>
<keyword evidence="3 6" id="KW-0812">Transmembrane</keyword>
<dbReference type="Gene3D" id="1.20.1250.20">
    <property type="entry name" value="MFS general substrate transporter like domains"/>
    <property type="match status" value="1"/>
</dbReference>
<keyword evidence="2 8" id="KW-0436">Ligase</keyword>
<evidence type="ECO:0000256" key="1">
    <source>
        <dbReference type="ARBA" id="ARBA00006432"/>
    </source>
</evidence>
<name>A0A2M9A493_9BACT</name>
<sequence>MWKIKGAWPLFLSIFLTNFAVMGHFVFTQKVIATHYEGSQLLFWSVLFQLFFLLPFVFMVVPASFFSNRFSKSRVIAWTSIVMTASLIATGVFYTLKFYNLAIFFTLLTASAFAVHSPAKYGVLKEMFGTKLLGYSNAFLQIFTVAALVLAALLVPGLDSLDSTFNSAPSVKLFLRKAVAWPWVFMAVSLVSSVLAFFIPKVGREYASVRRSSVVNNVVHTWKLPTVRACIVGISIFWAGTQIFVMLFQQNSNWSDTIVLFKNGLFFAVLGLLLGSLIVARASKDFIETGLVPMGALGSSICFLLVPFLHSQFLVTVIFFLIGFFSSMFLVTLNALLQYNTVPTNSGRILAVSNLIQIVILGLFLGGEALIIHYTGKWFPDQRHAIFPILFFTLAVMSLIGFAYSLKHLPQALLRSLLRTFFSSYRLKVLGINNIPTDGPVLLLGNHFSFIDWAVLQMATPRPLRIASNKDHYEKWTLRWVLKRMGVIRIHKNNEAEALKQIHDALKNGDAVVLFPEGEVAKTPFVGPFRFDYAEAIKDTDAVIVPFYIQGLWGSRFAYAASADAQSLAAKLTRIITVSFGAPVPKDTEPNKIRNIVREISIDAWCSSLRAYKPIAESWLVACKKVTGSGPSIYSPDGAHLSGYKLLCATLAFSRVFKKMLNGQKHVGIMLPPSGGGIIANLAGWVTGKVNVNLNYTSAPDIVLKCMERADVKTVITSRVFLQRLKQKGTDYTVLADKCNLVYAEDVMKSIPKWKMIFHMLMGVILPIPLIKFFYFKKNVKLNDTAVVLFSSGTEGVPKGVELTHYNMIGNCAQLSCIFNPTKNDVMLAELPLFHSFGLTVNVLLCLIEGTPMVVVADPTDVKTMARVCAEFHVTAFVGTPTFLRAFTVNRWVHPMCFKYLRLIIAGAEKLRPEISTAFRLKFGKEIFEGYGCTETAPVASVNFENILLNDYLTMQVNNKPGSVGMPLPGTLYKIVDPETNVELPTGEDGMILIGGCQVMKGYLKDSSHTKDAIIELDGRRWYRTGDKGHLDEDGFLTIVDRYSRFAKLGGEMISHGAVEIRINDTKILEGGDYMVTSIPDSAKGECLVLLYTGVEMEPSDVLRALRKSGIPPLMVPGLAFKVPAIPKLGTGKADFKASKKIALELAQQ</sequence>
<dbReference type="SUPFAM" id="SSF69593">
    <property type="entry name" value="Glycerol-3-phosphate (1)-acyltransferase"/>
    <property type="match status" value="1"/>
</dbReference>
<dbReference type="GO" id="GO:0016405">
    <property type="term" value="F:CoA-ligase activity"/>
    <property type="evidence" value="ECO:0007669"/>
    <property type="project" value="TreeGrafter"/>
</dbReference>
<feature type="transmembrane region" description="Helical" evidence="6">
    <location>
        <begin position="757"/>
        <end position="776"/>
    </location>
</feature>
<dbReference type="Pfam" id="PF01553">
    <property type="entry name" value="Acyltransferase"/>
    <property type="match status" value="1"/>
</dbReference>
<feature type="transmembrane region" description="Helical" evidence="6">
    <location>
        <begin position="99"/>
        <end position="117"/>
    </location>
</feature>
<dbReference type="RefSeq" id="WP_100424530.1">
    <property type="nucleotide sequence ID" value="NZ_PGEX01000001.1"/>
</dbReference>
<dbReference type="CDD" id="cd07989">
    <property type="entry name" value="LPLAT_AGPAT-like"/>
    <property type="match status" value="1"/>
</dbReference>
<evidence type="ECO:0000313" key="9">
    <source>
        <dbReference type="Proteomes" id="UP000231134"/>
    </source>
</evidence>
<dbReference type="PANTHER" id="PTHR24096:SF149">
    <property type="entry name" value="AMP-BINDING DOMAIN-CONTAINING PROTEIN-RELATED"/>
    <property type="match status" value="1"/>
</dbReference>
<dbReference type="InterPro" id="IPR036259">
    <property type="entry name" value="MFS_trans_sf"/>
</dbReference>
<protein>
    <submittedName>
        <fullName evidence="8">Acyl-[acyl-carrier-protein]-phospholipid O-acyltransferase/long-chain-fatty-acid--[acyl-carrier-protein] ligase</fullName>
    </submittedName>
</protein>
<comment type="similarity">
    <text evidence="1">Belongs to the ATP-dependent AMP-binding enzyme family.</text>
</comment>
<keyword evidence="4 6" id="KW-1133">Transmembrane helix</keyword>
<feature type="transmembrane region" description="Helical" evidence="6">
    <location>
        <begin position="229"/>
        <end position="248"/>
    </location>
</feature>
<dbReference type="PANTHER" id="PTHR24096">
    <property type="entry name" value="LONG-CHAIN-FATTY-ACID--COA LIGASE"/>
    <property type="match status" value="1"/>
</dbReference>
<dbReference type="PROSITE" id="PS00455">
    <property type="entry name" value="AMP_BINDING"/>
    <property type="match status" value="1"/>
</dbReference>
<evidence type="ECO:0000313" key="8">
    <source>
        <dbReference type="EMBL" id="PJJ40447.1"/>
    </source>
</evidence>